<dbReference type="AlphaFoldDB" id="A0A7G1NS86"/>
<name>A0A7G1NS86_9ACTN</name>
<dbReference type="KEGG" id="stui:GCM10017668_64030"/>
<dbReference type="Proteomes" id="UP000516373">
    <property type="component" value="Chromosome"/>
</dbReference>
<gene>
    <name evidence="1" type="ORF">GCM10017668_64030</name>
</gene>
<accession>A0A7G1NS86</accession>
<evidence type="ECO:0000313" key="2">
    <source>
        <dbReference type="Proteomes" id="UP000516373"/>
    </source>
</evidence>
<evidence type="ECO:0000313" key="1">
    <source>
        <dbReference type="EMBL" id="BCL24560.1"/>
    </source>
</evidence>
<organism evidence="1 2">
    <name type="scientific">Streptomyces tuirus</name>
    <dbReference type="NCBI Taxonomy" id="68278"/>
    <lineage>
        <taxon>Bacteria</taxon>
        <taxon>Bacillati</taxon>
        <taxon>Actinomycetota</taxon>
        <taxon>Actinomycetes</taxon>
        <taxon>Kitasatosporales</taxon>
        <taxon>Streptomycetaceae</taxon>
        <taxon>Streptomyces</taxon>
    </lineage>
</organism>
<protein>
    <submittedName>
        <fullName evidence="1">Uncharacterized protein</fullName>
    </submittedName>
</protein>
<proteinExistence type="predicted"/>
<reference evidence="1 2" key="1">
    <citation type="journal article" date="2014" name="Int. J. Syst. Evol. Microbiol.">
        <title>Complete genome sequence of Corynebacterium casei LMG S-19264T (=DSM 44701T), isolated from a smear-ripened cheese.</title>
        <authorList>
            <consortium name="US DOE Joint Genome Institute (JGI-PGF)"/>
            <person name="Walter F."/>
            <person name="Albersmeier A."/>
            <person name="Kalinowski J."/>
            <person name="Ruckert C."/>
        </authorList>
    </citation>
    <scope>NUCLEOTIDE SEQUENCE [LARGE SCALE GENOMIC DNA]</scope>
    <source>
        <strain evidence="1 2">JCM 4255</strain>
    </source>
</reference>
<sequence length="57" mass="5947">MVVPMRDAATMRLRLPWGGGTVAAEAMGRHFLVCGGDGWVFAHGRNVQVSGTCGGTT</sequence>
<dbReference type="EMBL" id="AP023439">
    <property type="protein sequence ID" value="BCL24560.1"/>
    <property type="molecule type" value="Genomic_DNA"/>
</dbReference>